<accession>W7WVV2</accession>
<evidence type="ECO:0000313" key="3">
    <source>
        <dbReference type="Proteomes" id="UP000009168"/>
    </source>
</evidence>
<protein>
    <submittedName>
        <fullName evidence="2">Oxidoreductase, short chain dehydrogenase/reductase family protein</fullName>
    </submittedName>
</protein>
<evidence type="ECO:0000313" key="2">
    <source>
        <dbReference type="EMBL" id="EWS70945.1"/>
    </source>
</evidence>
<proteinExistence type="predicted"/>
<dbReference type="EMBL" id="GG662212">
    <property type="protein sequence ID" value="EWS70945.1"/>
    <property type="molecule type" value="Genomic_DNA"/>
</dbReference>
<name>W7WVV2_TETTS</name>
<dbReference type="InParanoid" id="W7WVV2"/>
<evidence type="ECO:0000256" key="1">
    <source>
        <dbReference type="SAM" id="MobiDB-lite"/>
    </source>
</evidence>
<feature type="compositionally biased region" description="Basic and acidic residues" evidence="1">
    <location>
        <begin position="104"/>
        <end position="117"/>
    </location>
</feature>
<sequence>MTYCKNCGLQKNHIEQQCNSQKFSLFPQQQQNQPLKQEYLVNQSNQQSLIGQTDNAFTNQQSNLKLPDQANRSSIEDIYLKELLKKYNNKEDPNQSLENSSNQSKKDSLRDKYLKDA</sequence>
<dbReference type="RefSeq" id="XP_012656501.1">
    <property type="nucleotide sequence ID" value="XM_012801047.1"/>
</dbReference>
<dbReference type="GeneID" id="24439284"/>
<feature type="compositionally biased region" description="Polar residues" evidence="1">
    <location>
        <begin position="94"/>
        <end position="103"/>
    </location>
</feature>
<reference evidence="3" key="1">
    <citation type="journal article" date="2006" name="PLoS Biol.">
        <title>Macronuclear genome sequence of the ciliate Tetrahymena thermophila, a model eukaryote.</title>
        <authorList>
            <person name="Eisen J.A."/>
            <person name="Coyne R.S."/>
            <person name="Wu M."/>
            <person name="Wu D."/>
            <person name="Thiagarajan M."/>
            <person name="Wortman J.R."/>
            <person name="Badger J.H."/>
            <person name="Ren Q."/>
            <person name="Amedeo P."/>
            <person name="Jones K.M."/>
            <person name="Tallon L.J."/>
            <person name="Delcher A.L."/>
            <person name="Salzberg S.L."/>
            <person name="Silva J.C."/>
            <person name="Haas B.J."/>
            <person name="Majoros W.H."/>
            <person name="Farzad M."/>
            <person name="Carlton J.M."/>
            <person name="Smith R.K. Jr."/>
            <person name="Garg J."/>
            <person name="Pearlman R.E."/>
            <person name="Karrer K.M."/>
            <person name="Sun L."/>
            <person name="Manning G."/>
            <person name="Elde N.C."/>
            <person name="Turkewitz A.P."/>
            <person name="Asai D.J."/>
            <person name="Wilkes D.E."/>
            <person name="Wang Y."/>
            <person name="Cai H."/>
            <person name="Collins K."/>
            <person name="Stewart B.A."/>
            <person name="Lee S.R."/>
            <person name="Wilamowska K."/>
            <person name="Weinberg Z."/>
            <person name="Ruzzo W.L."/>
            <person name="Wloga D."/>
            <person name="Gaertig J."/>
            <person name="Frankel J."/>
            <person name="Tsao C.-C."/>
            <person name="Gorovsky M.A."/>
            <person name="Keeling P.J."/>
            <person name="Waller R.F."/>
            <person name="Patron N.J."/>
            <person name="Cherry J.M."/>
            <person name="Stover N.A."/>
            <person name="Krieger C.J."/>
            <person name="del Toro C."/>
            <person name="Ryder H.F."/>
            <person name="Williamson S.C."/>
            <person name="Barbeau R.A."/>
            <person name="Hamilton E.P."/>
            <person name="Orias E."/>
        </authorList>
    </citation>
    <scope>NUCLEOTIDE SEQUENCE [LARGE SCALE GENOMIC DNA]</scope>
    <source>
        <strain evidence="3">SB210</strain>
    </source>
</reference>
<dbReference type="KEGG" id="tet:TTHERM_000497279"/>
<gene>
    <name evidence="2" type="ORF">TTHERM_000497279</name>
</gene>
<keyword evidence="3" id="KW-1185">Reference proteome</keyword>
<dbReference type="AlphaFoldDB" id="W7WVV2"/>
<dbReference type="Proteomes" id="UP000009168">
    <property type="component" value="Unassembled WGS sequence"/>
</dbReference>
<feature type="region of interest" description="Disordered" evidence="1">
    <location>
        <begin position="86"/>
        <end position="117"/>
    </location>
</feature>
<organism evidence="2 3">
    <name type="scientific">Tetrahymena thermophila (strain SB210)</name>
    <dbReference type="NCBI Taxonomy" id="312017"/>
    <lineage>
        <taxon>Eukaryota</taxon>
        <taxon>Sar</taxon>
        <taxon>Alveolata</taxon>
        <taxon>Ciliophora</taxon>
        <taxon>Intramacronucleata</taxon>
        <taxon>Oligohymenophorea</taxon>
        <taxon>Hymenostomatida</taxon>
        <taxon>Tetrahymenina</taxon>
        <taxon>Tetrahymenidae</taxon>
        <taxon>Tetrahymena</taxon>
    </lineage>
</organism>